<feature type="compositionally biased region" description="Polar residues" evidence="1">
    <location>
        <begin position="35"/>
        <end position="44"/>
    </location>
</feature>
<comment type="caution">
    <text evidence="2">The sequence shown here is derived from an EMBL/GenBank/DDBJ whole genome shotgun (WGS) entry which is preliminary data.</text>
</comment>
<feature type="compositionally biased region" description="Acidic residues" evidence="1">
    <location>
        <begin position="9"/>
        <end position="32"/>
    </location>
</feature>
<protein>
    <submittedName>
        <fullName evidence="2">Uncharacterized protein</fullName>
    </submittedName>
</protein>
<evidence type="ECO:0000313" key="3">
    <source>
        <dbReference type="Proteomes" id="UP001266305"/>
    </source>
</evidence>
<gene>
    <name evidence="2" type="ORF">P7K49_013741</name>
</gene>
<dbReference type="Proteomes" id="UP001266305">
    <property type="component" value="Unassembled WGS sequence"/>
</dbReference>
<organism evidence="2 3">
    <name type="scientific">Saguinus oedipus</name>
    <name type="common">Cotton-top tamarin</name>
    <name type="synonym">Oedipomidas oedipus</name>
    <dbReference type="NCBI Taxonomy" id="9490"/>
    <lineage>
        <taxon>Eukaryota</taxon>
        <taxon>Metazoa</taxon>
        <taxon>Chordata</taxon>
        <taxon>Craniata</taxon>
        <taxon>Vertebrata</taxon>
        <taxon>Euteleostomi</taxon>
        <taxon>Mammalia</taxon>
        <taxon>Eutheria</taxon>
        <taxon>Euarchontoglires</taxon>
        <taxon>Primates</taxon>
        <taxon>Haplorrhini</taxon>
        <taxon>Platyrrhini</taxon>
        <taxon>Cebidae</taxon>
        <taxon>Callitrichinae</taxon>
        <taxon>Saguinus</taxon>
    </lineage>
</organism>
<keyword evidence="3" id="KW-1185">Reference proteome</keyword>
<proteinExistence type="predicted"/>
<name>A0ABQ9VHC6_SAGOE</name>
<accession>A0ABQ9VHC6</accession>
<evidence type="ECO:0000313" key="2">
    <source>
        <dbReference type="EMBL" id="KAK2108576.1"/>
    </source>
</evidence>
<dbReference type="EMBL" id="JASSZA010000006">
    <property type="protein sequence ID" value="KAK2108576.1"/>
    <property type="molecule type" value="Genomic_DNA"/>
</dbReference>
<reference evidence="2 3" key="1">
    <citation type="submission" date="2023-05" db="EMBL/GenBank/DDBJ databases">
        <title>B98-5 Cell Line De Novo Hybrid Assembly: An Optical Mapping Approach.</title>
        <authorList>
            <person name="Kananen K."/>
            <person name="Auerbach J.A."/>
            <person name="Kautto E."/>
            <person name="Blachly J.S."/>
        </authorList>
    </citation>
    <scope>NUCLEOTIDE SEQUENCE [LARGE SCALE GENOMIC DNA]</scope>
    <source>
        <strain evidence="2">B95-8</strain>
        <tissue evidence="2">Cell line</tissue>
    </source>
</reference>
<feature type="region of interest" description="Disordered" evidence="1">
    <location>
        <begin position="1"/>
        <end position="54"/>
    </location>
</feature>
<evidence type="ECO:0000256" key="1">
    <source>
        <dbReference type="SAM" id="MobiDB-lite"/>
    </source>
</evidence>
<sequence>MLPLRSDLDLNDDDDDDGGGSVEDDVSGEEGIDFGSQNECSPRGSSLRPEHECPTDAQIGQKLVERLTFLSLFIFTCPWKSGARANGSCELQGPTRLDLGSTQSAVVLSTVDMALLPQLLVRGRHPESLSQTELQMCLHLTSTLRGLVNTVNVVLRFEFNLPSELQLPSTNFILGWDKSLQLREQHAALSL</sequence>